<reference evidence="1" key="1">
    <citation type="submission" date="2023-03" db="EMBL/GenBank/DDBJ databases">
        <title>Massive genome expansion in bonnet fungi (Mycena s.s.) driven by repeated elements and novel gene families across ecological guilds.</title>
        <authorList>
            <consortium name="Lawrence Berkeley National Laboratory"/>
            <person name="Harder C.B."/>
            <person name="Miyauchi S."/>
            <person name="Viragh M."/>
            <person name="Kuo A."/>
            <person name="Thoen E."/>
            <person name="Andreopoulos B."/>
            <person name="Lu D."/>
            <person name="Skrede I."/>
            <person name="Drula E."/>
            <person name="Henrissat B."/>
            <person name="Morin E."/>
            <person name="Kohler A."/>
            <person name="Barry K."/>
            <person name="LaButti K."/>
            <person name="Morin E."/>
            <person name="Salamov A."/>
            <person name="Lipzen A."/>
            <person name="Mereny Z."/>
            <person name="Hegedus B."/>
            <person name="Baldrian P."/>
            <person name="Stursova M."/>
            <person name="Weitz H."/>
            <person name="Taylor A."/>
            <person name="Grigoriev I.V."/>
            <person name="Nagy L.G."/>
            <person name="Martin F."/>
            <person name="Kauserud H."/>
        </authorList>
    </citation>
    <scope>NUCLEOTIDE SEQUENCE</scope>
    <source>
        <strain evidence="1">9284</strain>
    </source>
</reference>
<keyword evidence="2" id="KW-1185">Reference proteome</keyword>
<comment type="caution">
    <text evidence="1">The sequence shown here is derived from an EMBL/GenBank/DDBJ whole genome shotgun (WGS) entry which is preliminary data.</text>
</comment>
<dbReference type="AlphaFoldDB" id="A0AAD7FAG2"/>
<gene>
    <name evidence="1" type="ORF">FB45DRAFT_1067587</name>
</gene>
<sequence length="372" mass="41002">MASTRKLFQPSEGLAARPVSLRTRDPIARLPVELSSDIFLRAASNAQASSVFMRVSRAWNHIALGTPPLWTTLSNDGIPASKLPELLKIWFARGRALPVSLSLGPTQASAFLRTVEVLANNSQRVQTLHVYIPGGCIEEISCISFGALRHLTIDASEDESAGPSAALISLLRGAPNLVECHLNDVFYVWHDHSLDGLESITHSSLQHLLFGKRQDGFKCTTASPVALSRLKLPSLGTLLVFFTDDHTYTETDLLTFLTHSGRGCLVSNTLTELEILHPRNLAQSLFEALDGNVDLLPHLQRLHIRGYLVGYHLPEPQHIFNALNTRRDSLKSFTICVVDEQEAFFGSVATLLRPFADEGVDVYIGTLFKNFV</sequence>
<dbReference type="SUPFAM" id="SSF81383">
    <property type="entry name" value="F-box domain"/>
    <property type="match status" value="1"/>
</dbReference>
<protein>
    <recommendedName>
        <fullName evidence="3">F-box domain-containing protein</fullName>
    </recommendedName>
</protein>
<evidence type="ECO:0000313" key="2">
    <source>
        <dbReference type="Proteomes" id="UP001221142"/>
    </source>
</evidence>
<dbReference type="EMBL" id="JARKIF010000046">
    <property type="protein sequence ID" value="KAJ7608216.1"/>
    <property type="molecule type" value="Genomic_DNA"/>
</dbReference>
<name>A0AAD7FAG2_9AGAR</name>
<proteinExistence type="predicted"/>
<evidence type="ECO:0000313" key="1">
    <source>
        <dbReference type="EMBL" id="KAJ7608216.1"/>
    </source>
</evidence>
<dbReference type="InterPro" id="IPR036047">
    <property type="entry name" value="F-box-like_dom_sf"/>
</dbReference>
<accession>A0AAD7FAG2</accession>
<organism evidence="1 2">
    <name type="scientific">Roridomyces roridus</name>
    <dbReference type="NCBI Taxonomy" id="1738132"/>
    <lineage>
        <taxon>Eukaryota</taxon>
        <taxon>Fungi</taxon>
        <taxon>Dikarya</taxon>
        <taxon>Basidiomycota</taxon>
        <taxon>Agaricomycotina</taxon>
        <taxon>Agaricomycetes</taxon>
        <taxon>Agaricomycetidae</taxon>
        <taxon>Agaricales</taxon>
        <taxon>Marasmiineae</taxon>
        <taxon>Mycenaceae</taxon>
        <taxon>Roridomyces</taxon>
    </lineage>
</organism>
<dbReference type="Proteomes" id="UP001221142">
    <property type="component" value="Unassembled WGS sequence"/>
</dbReference>
<evidence type="ECO:0008006" key="3">
    <source>
        <dbReference type="Google" id="ProtNLM"/>
    </source>
</evidence>